<evidence type="ECO:0000256" key="4">
    <source>
        <dbReference type="ARBA" id="ARBA00022989"/>
    </source>
</evidence>
<sequence length="425" mass="47129">MMQTIRQAFTILKQNPLLSTISILGTAFAITMIMAIVITWQTKYADLEPEVNRSRCLYFSAMHIQGKENKDWNIYGRPSAAFMKECIQPLPEVEACTAFGTPNVALVSLTDGNNRLKVDAMSTDSDFWKIFKLQFLDGRSFTKAERGGDMQSVVISASVARKLYGTVEAAGRQMLLNREVVRIIGVVKDISVTAKDAYAQVWTMYHPGELDVTGWRSYSGTRTIAVLARTPDDFPAIKQGVEKRVKDINAGMEERQIDIMEQPDNIVAHVNHVWSNIGPDLPMLYLQYGIALFIILLVPSLNLCGLSNSRMQQRVGELGVRKAFGATDGTLIRQILNENLVLTLIGGVVGLIFSYLAVYAMRTWLFTNSDNVGTAGDFSLSMDALFSPMVFALAFVFCLVINLLSAGLPAWVATRRTIVDSLNDK</sequence>
<comment type="subcellular location">
    <subcellularLocation>
        <location evidence="1">Cell membrane</location>
        <topology evidence="1">Multi-pass membrane protein</topology>
    </subcellularLocation>
</comment>
<keyword evidence="10" id="KW-1185">Reference proteome</keyword>
<dbReference type="Pfam" id="PF02687">
    <property type="entry name" value="FtsX"/>
    <property type="match status" value="1"/>
</dbReference>
<feature type="transmembrane region" description="Helical" evidence="6">
    <location>
        <begin position="285"/>
        <end position="304"/>
    </location>
</feature>
<evidence type="ECO:0000259" key="8">
    <source>
        <dbReference type="Pfam" id="PF12704"/>
    </source>
</evidence>
<feature type="transmembrane region" description="Helical" evidence="6">
    <location>
        <begin position="340"/>
        <end position="365"/>
    </location>
</feature>
<evidence type="ECO:0000256" key="3">
    <source>
        <dbReference type="ARBA" id="ARBA00022692"/>
    </source>
</evidence>
<organism evidence="9 10">
    <name type="scientific">Bacteroides stercorirosoris</name>
    <dbReference type="NCBI Taxonomy" id="871324"/>
    <lineage>
        <taxon>Bacteria</taxon>
        <taxon>Pseudomonadati</taxon>
        <taxon>Bacteroidota</taxon>
        <taxon>Bacteroidia</taxon>
        <taxon>Bacteroidales</taxon>
        <taxon>Bacteroidaceae</taxon>
        <taxon>Bacteroides</taxon>
    </lineage>
</organism>
<keyword evidence="3 6" id="KW-0812">Transmembrane</keyword>
<feature type="domain" description="MacB-like periplasmic core" evidence="8">
    <location>
        <begin position="19"/>
        <end position="243"/>
    </location>
</feature>
<evidence type="ECO:0000256" key="6">
    <source>
        <dbReference type="SAM" id="Phobius"/>
    </source>
</evidence>
<evidence type="ECO:0000256" key="1">
    <source>
        <dbReference type="ARBA" id="ARBA00004651"/>
    </source>
</evidence>
<keyword evidence="5 6" id="KW-0472">Membrane</keyword>
<gene>
    <name evidence="9" type="ORF">SAMN05444350_12422</name>
</gene>
<accession>A0A1M6IMZ1</accession>
<dbReference type="EMBL" id="FQZN01000024">
    <property type="protein sequence ID" value="SHJ35812.1"/>
    <property type="molecule type" value="Genomic_DNA"/>
</dbReference>
<dbReference type="PANTHER" id="PTHR30572">
    <property type="entry name" value="MEMBRANE COMPONENT OF TRANSPORTER-RELATED"/>
    <property type="match status" value="1"/>
</dbReference>
<dbReference type="GO" id="GO:0022857">
    <property type="term" value="F:transmembrane transporter activity"/>
    <property type="evidence" value="ECO:0007669"/>
    <property type="project" value="TreeGrafter"/>
</dbReference>
<dbReference type="eggNOG" id="COG0577">
    <property type="taxonomic scope" value="Bacteria"/>
</dbReference>
<evidence type="ECO:0000256" key="5">
    <source>
        <dbReference type="ARBA" id="ARBA00023136"/>
    </source>
</evidence>
<evidence type="ECO:0000313" key="9">
    <source>
        <dbReference type="EMBL" id="SHJ35812.1"/>
    </source>
</evidence>
<dbReference type="InterPro" id="IPR025857">
    <property type="entry name" value="MacB_PCD"/>
</dbReference>
<dbReference type="InterPro" id="IPR003838">
    <property type="entry name" value="ABC3_permease_C"/>
</dbReference>
<evidence type="ECO:0000256" key="2">
    <source>
        <dbReference type="ARBA" id="ARBA00022475"/>
    </source>
</evidence>
<feature type="domain" description="ABC3 transporter permease C-terminal" evidence="7">
    <location>
        <begin position="290"/>
        <end position="417"/>
    </location>
</feature>
<dbReference type="GO" id="GO:0005886">
    <property type="term" value="C:plasma membrane"/>
    <property type="evidence" value="ECO:0007669"/>
    <property type="project" value="UniProtKB-SubCell"/>
</dbReference>
<feature type="transmembrane region" description="Helical" evidence="6">
    <location>
        <begin position="385"/>
        <end position="408"/>
    </location>
</feature>
<dbReference type="AlphaFoldDB" id="A0A1M6IMZ1"/>
<evidence type="ECO:0000313" key="10">
    <source>
        <dbReference type="Proteomes" id="UP000184192"/>
    </source>
</evidence>
<dbReference type="Proteomes" id="UP000184192">
    <property type="component" value="Unassembled WGS sequence"/>
</dbReference>
<keyword evidence="4 6" id="KW-1133">Transmembrane helix</keyword>
<dbReference type="InterPro" id="IPR050250">
    <property type="entry name" value="Macrolide_Exporter_MacB"/>
</dbReference>
<protein>
    <submittedName>
        <fullName evidence="9">Putative ABC transport system permease protein</fullName>
    </submittedName>
</protein>
<reference evidence="10" key="1">
    <citation type="submission" date="2016-11" db="EMBL/GenBank/DDBJ databases">
        <authorList>
            <person name="Varghese N."/>
            <person name="Submissions S."/>
        </authorList>
    </citation>
    <scope>NUCLEOTIDE SEQUENCE [LARGE SCALE GENOMIC DNA]</scope>
    <source>
        <strain evidence="10">DSM 26884</strain>
    </source>
</reference>
<proteinExistence type="predicted"/>
<feature type="transmembrane region" description="Helical" evidence="6">
    <location>
        <begin position="21"/>
        <end position="40"/>
    </location>
</feature>
<evidence type="ECO:0000259" key="7">
    <source>
        <dbReference type="Pfam" id="PF02687"/>
    </source>
</evidence>
<dbReference type="Pfam" id="PF12704">
    <property type="entry name" value="MacB_PCD"/>
    <property type="match status" value="1"/>
</dbReference>
<name>A0A1M6IMZ1_9BACE</name>
<dbReference type="PANTHER" id="PTHR30572:SF18">
    <property type="entry name" value="ABC-TYPE MACROLIDE FAMILY EXPORT SYSTEM PERMEASE COMPONENT 2"/>
    <property type="match status" value="1"/>
</dbReference>
<keyword evidence="2" id="KW-1003">Cell membrane</keyword>